<dbReference type="Proteomes" id="UP000325315">
    <property type="component" value="Unassembled WGS sequence"/>
</dbReference>
<organism evidence="2 3">
    <name type="scientific">Gossypium australe</name>
    <dbReference type="NCBI Taxonomy" id="47621"/>
    <lineage>
        <taxon>Eukaryota</taxon>
        <taxon>Viridiplantae</taxon>
        <taxon>Streptophyta</taxon>
        <taxon>Embryophyta</taxon>
        <taxon>Tracheophyta</taxon>
        <taxon>Spermatophyta</taxon>
        <taxon>Magnoliopsida</taxon>
        <taxon>eudicotyledons</taxon>
        <taxon>Gunneridae</taxon>
        <taxon>Pentapetalae</taxon>
        <taxon>rosids</taxon>
        <taxon>malvids</taxon>
        <taxon>Malvales</taxon>
        <taxon>Malvaceae</taxon>
        <taxon>Malvoideae</taxon>
        <taxon>Gossypium</taxon>
    </lineage>
</organism>
<keyword evidence="3" id="KW-1185">Reference proteome</keyword>
<protein>
    <submittedName>
        <fullName evidence="2">Protein fluG-like</fullName>
    </submittedName>
</protein>
<accession>A0A5B6WRV8</accession>
<comment type="caution">
    <text evidence="2">The sequence shown here is derived from an EMBL/GenBank/DDBJ whole genome shotgun (WGS) entry which is preliminary data.</text>
</comment>
<evidence type="ECO:0000313" key="3">
    <source>
        <dbReference type="Proteomes" id="UP000325315"/>
    </source>
</evidence>
<proteinExistence type="predicted"/>
<dbReference type="EMBL" id="SMMG02000002">
    <property type="protein sequence ID" value="KAA3484108.1"/>
    <property type="molecule type" value="Genomic_DNA"/>
</dbReference>
<dbReference type="PANTHER" id="PTHR43383:SF2">
    <property type="entry name" value="AMIDOHYDROLASE 2 FAMILY PROTEIN"/>
    <property type="match status" value="1"/>
</dbReference>
<dbReference type="AlphaFoldDB" id="A0A5B6WRV8"/>
<gene>
    <name evidence="2" type="ORF">EPI10_006215</name>
</gene>
<dbReference type="Pfam" id="PF07727">
    <property type="entry name" value="RVT_2"/>
    <property type="match status" value="1"/>
</dbReference>
<name>A0A5B6WRV8_9ROSI</name>
<dbReference type="InterPro" id="IPR013103">
    <property type="entry name" value="RVT_2"/>
</dbReference>
<sequence length="77" mass="9154">MSSYMKTWKKFSKVMVSFGYQQSNADHTLFIKHHKGKTTLLIVYIDNIIMTGDDREEMARLKKQLAQEFKIKDLRKL</sequence>
<evidence type="ECO:0000313" key="2">
    <source>
        <dbReference type="EMBL" id="KAA3484108.1"/>
    </source>
</evidence>
<dbReference type="PANTHER" id="PTHR43383">
    <property type="entry name" value="NODULIN 6"/>
    <property type="match status" value="1"/>
</dbReference>
<dbReference type="OrthoDB" id="128382at2759"/>
<feature type="domain" description="Reverse transcriptase Ty1/copia-type" evidence="1">
    <location>
        <begin position="8"/>
        <end position="75"/>
    </location>
</feature>
<reference evidence="3" key="1">
    <citation type="journal article" date="2019" name="Plant Biotechnol. J.">
        <title>Genome sequencing of the Australian wild diploid species Gossypium australe highlights disease resistance and delayed gland morphogenesis.</title>
        <authorList>
            <person name="Cai Y."/>
            <person name="Cai X."/>
            <person name="Wang Q."/>
            <person name="Wang P."/>
            <person name="Zhang Y."/>
            <person name="Cai C."/>
            <person name="Xu Y."/>
            <person name="Wang K."/>
            <person name="Zhou Z."/>
            <person name="Wang C."/>
            <person name="Geng S."/>
            <person name="Li B."/>
            <person name="Dong Q."/>
            <person name="Hou Y."/>
            <person name="Wang H."/>
            <person name="Ai P."/>
            <person name="Liu Z."/>
            <person name="Yi F."/>
            <person name="Sun M."/>
            <person name="An G."/>
            <person name="Cheng J."/>
            <person name="Zhang Y."/>
            <person name="Shi Q."/>
            <person name="Xie Y."/>
            <person name="Shi X."/>
            <person name="Chang Y."/>
            <person name="Huang F."/>
            <person name="Chen Y."/>
            <person name="Hong S."/>
            <person name="Mi L."/>
            <person name="Sun Q."/>
            <person name="Zhang L."/>
            <person name="Zhou B."/>
            <person name="Peng R."/>
            <person name="Zhang X."/>
            <person name="Liu F."/>
        </authorList>
    </citation>
    <scope>NUCLEOTIDE SEQUENCE [LARGE SCALE GENOMIC DNA]</scope>
    <source>
        <strain evidence="3">cv. PA1801</strain>
    </source>
</reference>
<evidence type="ECO:0000259" key="1">
    <source>
        <dbReference type="Pfam" id="PF07727"/>
    </source>
</evidence>